<dbReference type="EMBL" id="BTFZ01000011">
    <property type="protein sequence ID" value="GMM37193.1"/>
    <property type="molecule type" value="Genomic_DNA"/>
</dbReference>
<feature type="binding site" evidence="6">
    <location>
        <begin position="114"/>
        <end position="121"/>
    </location>
    <ligand>
        <name>ATP</name>
        <dbReference type="ChEBI" id="CHEBI:30616"/>
    </ligand>
</feature>
<name>A0AAV5QQW4_9ASCO</name>
<dbReference type="PANTHER" id="PTHR47969:SF15">
    <property type="entry name" value="CHROMOSOME-ASSOCIATED KINESIN KIF4A-RELATED"/>
    <property type="match status" value="1"/>
</dbReference>
<dbReference type="GO" id="GO:0003777">
    <property type="term" value="F:microtubule motor activity"/>
    <property type="evidence" value="ECO:0007669"/>
    <property type="project" value="InterPro"/>
</dbReference>
<evidence type="ECO:0000256" key="8">
    <source>
        <dbReference type="SAM" id="MobiDB-lite"/>
    </source>
</evidence>
<dbReference type="GO" id="GO:0051231">
    <property type="term" value="P:spindle elongation"/>
    <property type="evidence" value="ECO:0007669"/>
    <property type="project" value="TreeGrafter"/>
</dbReference>
<keyword evidence="11" id="KW-1185">Reference proteome</keyword>
<feature type="region of interest" description="Disordered" evidence="8">
    <location>
        <begin position="360"/>
        <end position="379"/>
    </location>
</feature>
<keyword evidence="4 6" id="KW-0067">ATP-binding</keyword>
<feature type="compositionally biased region" description="Low complexity" evidence="8">
    <location>
        <begin position="679"/>
        <end position="709"/>
    </location>
</feature>
<organism evidence="10 11">
    <name type="scientific">Saccharomycopsis crataegensis</name>
    <dbReference type="NCBI Taxonomy" id="43959"/>
    <lineage>
        <taxon>Eukaryota</taxon>
        <taxon>Fungi</taxon>
        <taxon>Dikarya</taxon>
        <taxon>Ascomycota</taxon>
        <taxon>Saccharomycotina</taxon>
        <taxon>Saccharomycetes</taxon>
        <taxon>Saccharomycopsidaceae</taxon>
        <taxon>Saccharomycopsis</taxon>
    </lineage>
</organism>
<accession>A0AAV5QQW4</accession>
<sequence length="1061" mass="118865">MSKIELYLKLKAGKPPGQDLLRVVNESQIKENSIDVVSNNENNTKPGNRPTSYTKTQQQQQQQQQPLSTDSSVFSFDKVFNEQVSINQIYQEVLEQSIHDLIGLHNDTTFFNFGPPNCGKTHSLFGKSSNGLLGLSLKNIFQKIEQINGPDFDSAVYHEILGSHYGGLLLNANDIVEDPKKSSSNKPKPIAEQPSDRDNRSDDTNNNNTKRIISISMYEIYNDSVHDLLELTKDYTFLKKQIKKQVHKSTEIFDDAKDGKTKPSNIFTMSVSSFEQAMLLINSGLKNSNVLPISQSARSHLFVSVNVHAIDTSSKTTTKKKSAFNSATKGILTHDSVPGKQIKIKTSRLTFSMASSLERTRLSSNSGSRTSFSENNSNDQSLTDLCRVLAILNKSKNKTKEKYHLRSDKLSRLLLSDYIASPNNKMMILLNLDPYGNLNSINSALRLISPFPRARNSSTSGFNFNRSSSFNFKLGFRNRELKLAPSPTMSNHGKQVSRNSVSPTTSRNHRFSTHSPASINTRSPQSTVEGLTHVRESSNLSITPSHASTMATLPENESTVAFRRLSMIQKSSSPPSPISLRNTGYSASTKKKVSTSPLVESFTAAKVDRLPPSSSSHSPTSSPPLPPTPPPPPPPTEGPNIRHQSMVDKRNRQHSNGPIRSQSFPHKQQHNSISSSNYNSPTNSKNSSIISNSNSTTSTPGSSWPSVMTVSSSSSVVNNFIKSMDINTSDKSQILEKIVYRCQTLCDENAFLKGRNQLLEGKIHDLNNEQKSRVQQMAEDLTSSRLEIDALEVENKNHTDRIDELVKENYVLTKQHTASNKAKDTLIDELRSKNDDQEVQLSDTIKQLNAAKEEINYLKNELRSTNGDLEQIKHKFTVLAFQNHEYYQKYSQAKESLANMKLEGKTNSDSNSNSTIEAVTPKKTRFQKAREKINSFYFEEFSFNSTYNEESDISNIIEKDDYNHDENNHDENNDNDCEKYSMLSKDYLIEPYFNKDFGSGTHENSTSNSSMIFDFDDPRHEKNLATSASNSQYESESESHVKINFNLSSFSPAIKKASDDR</sequence>
<evidence type="ECO:0000259" key="9">
    <source>
        <dbReference type="PROSITE" id="PS50067"/>
    </source>
</evidence>
<dbReference type="InterPro" id="IPR027417">
    <property type="entry name" value="P-loop_NTPase"/>
</dbReference>
<evidence type="ECO:0000256" key="5">
    <source>
        <dbReference type="ARBA" id="ARBA00023054"/>
    </source>
</evidence>
<feature type="compositionally biased region" description="Polar residues" evidence="8">
    <location>
        <begin position="580"/>
        <end position="598"/>
    </location>
</feature>
<feature type="compositionally biased region" description="Polar residues" evidence="8">
    <location>
        <begin position="487"/>
        <end position="506"/>
    </location>
</feature>
<evidence type="ECO:0000256" key="2">
    <source>
        <dbReference type="ARBA" id="ARBA00022490"/>
    </source>
</evidence>
<dbReference type="RefSeq" id="XP_064854189.1">
    <property type="nucleotide sequence ID" value="XM_064998117.1"/>
</dbReference>
<evidence type="ECO:0000256" key="6">
    <source>
        <dbReference type="PROSITE-ProRule" id="PRU00283"/>
    </source>
</evidence>
<dbReference type="SMART" id="SM00129">
    <property type="entry name" value="KISc"/>
    <property type="match status" value="1"/>
</dbReference>
<comment type="similarity">
    <text evidence="6">Belongs to the TRAFAC class myosin-kinesin ATPase superfamily. Kinesin family.</text>
</comment>
<feature type="region of interest" description="Disordered" evidence="8">
    <location>
        <begin position="178"/>
        <end position="208"/>
    </location>
</feature>
<dbReference type="GO" id="GO:0005737">
    <property type="term" value="C:cytoplasm"/>
    <property type="evidence" value="ECO:0007669"/>
    <property type="project" value="UniProtKB-SubCell"/>
</dbReference>
<feature type="region of interest" description="Disordered" evidence="8">
    <location>
        <begin position="484"/>
        <end position="531"/>
    </location>
</feature>
<dbReference type="InterPro" id="IPR001752">
    <property type="entry name" value="Kinesin_motor_dom"/>
</dbReference>
<keyword evidence="5 7" id="KW-0175">Coiled coil</keyword>
<dbReference type="AlphaFoldDB" id="A0AAV5QQW4"/>
<comment type="subcellular location">
    <subcellularLocation>
        <location evidence="1">Cytoplasm</location>
    </subcellularLocation>
</comment>
<dbReference type="Gene3D" id="3.40.850.10">
    <property type="entry name" value="Kinesin motor domain"/>
    <property type="match status" value="1"/>
</dbReference>
<dbReference type="GO" id="GO:0008017">
    <property type="term" value="F:microtubule binding"/>
    <property type="evidence" value="ECO:0007669"/>
    <property type="project" value="InterPro"/>
</dbReference>
<comment type="caution">
    <text evidence="10">The sequence shown here is derived from an EMBL/GenBank/DDBJ whole genome shotgun (WGS) entry which is preliminary data.</text>
</comment>
<feature type="region of interest" description="Disordered" evidence="8">
    <location>
        <begin position="36"/>
        <end position="69"/>
    </location>
</feature>
<feature type="compositionally biased region" description="Polar residues" evidence="8">
    <location>
        <begin position="513"/>
        <end position="529"/>
    </location>
</feature>
<feature type="region of interest" description="Disordered" evidence="8">
    <location>
        <begin position="568"/>
        <end position="709"/>
    </location>
</feature>
<dbReference type="PANTHER" id="PTHR47969">
    <property type="entry name" value="CHROMOSOME-ASSOCIATED KINESIN KIF4A-RELATED"/>
    <property type="match status" value="1"/>
</dbReference>
<evidence type="ECO:0000313" key="10">
    <source>
        <dbReference type="EMBL" id="GMM37193.1"/>
    </source>
</evidence>
<dbReference type="InterPro" id="IPR036961">
    <property type="entry name" value="Kinesin_motor_dom_sf"/>
</dbReference>
<feature type="compositionally biased region" description="Polar residues" evidence="8">
    <location>
        <begin position="36"/>
        <end position="56"/>
    </location>
</feature>
<feature type="compositionally biased region" description="Low complexity" evidence="8">
    <location>
        <begin position="611"/>
        <end position="620"/>
    </location>
</feature>
<feature type="domain" description="Kinesin motor" evidence="9">
    <location>
        <begin position="1"/>
        <end position="454"/>
    </location>
</feature>
<reference evidence="10 11" key="1">
    <citation type="journal article" date="2023" name="Elife">
        <title>Identification of key yeast species and microbe-microbe interactions impacting larval growth of Drosophila in the wild.</title>
        <authorList>
            <person name="Mure A."/>
            <person name="Sugiura Y."/>
            <person name="Maeda R."/>
            <person name="Honda K."/>
            <person name="Sakurai N."/>
            <person name="Takahashi Y."/>
            <person name="Watada M."/>
            <person name="Katoh T."/>
            <person name="Gotoh A."/>
            <person name="Gotoh Y."/>
            <person name="Taniguchi I."/>
            <person name="Nakamura K."/>
            <person name="Hayashi T."/>
            <person name="Katayama T."/>
            <person name="Uemura T."/>
            <person name="Hattori Y."/>
        </authorList>
    </citation>
    <scope>NUCLEOTIDE SEQUENCE [LARGE SCALE GENOMIC DNA]</scope>
    <source>
        <strain evidence="10 11">SC-9</strain>
    </source>
</reference>
<protein>
    <recommendedName>
        <fullName evidence="9">Kinesin motor domain-containing protein</fullName>
    </recommendedName>
</protein>
<dbReference type="GeneID" id="90075168"/>
<dbReference type="InterPro" id="IPR027640">
    <property type="entry name" value="Kinesin-like_fam"/>
</dbReference>
<keyword evidence="2" id="KW-0963">Cytoplasm</keyword>
<dbReference type="Pfam" id="PF00225">
    <property type="entry name" value="Kinesin"/>
    <property type="match status" value="1"/>
</dbReference>
<evidence type="ECO:0000256" key="3">
    <source>
        <dbReference type="ARBA" id="ARBA00022741"/>
    </source>
</evidence>
<feature type="coiled-coil region" evidence="7">
    <location>
        <begin position="749"/>
        <end position="875"/>
    </location>
</feature>
<dbReference type="Proteomes" id="UP001360560">
    <property type="component" value="Unassembled WGS sequence"/>
</dbReference>
<dbReference type="GO" id="GO:0005875">
    <property type="term" value="C:microtubule associated complex"/>
    <property type="evidence" value="ECO:0007669"/>
    <property type="project" value="TreeGrafter"/>
</dbReference>
<dbReference type="GO" id="GO:0007018">
    <property type="term" value="P:microtubule-based movement"/>
    <property type="evidence" value="ECO:0007669"/>
    <property type="project" value="InterPro"/>
</dbReference>
<proteinExistence type="inferred from homology"/>
<evidence type="ECO:0000256" key="4">
    <source>
        <dbReference type="ARBA" id="ARBA00022840"/>
    </source>
</evidence>
<keyword evidence="6" id="KW-0505">Motor protein</keyword>
<dbReference type="GO" id="GO:0007052">
    <property type="term" value="P:mitotic spindle organization"/>
    <property type="evidence" value="ECO:0007669"/>
    <property type="project" value="TreeGrafter"/>
</dbReference>
<evidence type="ECO:0000256" key="7">
    <source>
        <dbReference type="SAM" id="Coils"/>
    </source>
</evidence>
<evidence type="ECO:0000313" key="11">
    <source>
        <dbReference type="Proteomes" id="UP001360560"/>
    </source>
</evidence>
<dbReference type="SUPFAM" id="SSF52540">
    <property type="entry name" value="P-loop containing nucleoside triphosphate hydrolases"/>
    <property type="match status" value="1"/>
</dbReference>
<gene>
    <name evidence="10" type="ORF">DASC09_045180</name>
</gene>
<dbReference type="GO" id="GO:0005524">
    <property type="term" value="F:ATP binding"/>
    <property type="evidence" value="ECO:0007669"/>
    <property type="project" value="UniProtKB-UniRule"/>
</dbReference>
<feature type="compositionally biased region" description="Polar residues" evidence="8">
    <location>
        <begin position="654"/>
        <end position="678"/>
    </location>
</feature>
<dbReference type="PROSITE" id="PS50067">
    <property type="entry name" value="KINESIN_MOTOR_2"/>
    <property type="match status" value="1"/>
</dbReference>
<feature type="compositionally biased region" description="Basic and acidic residues" evidence="8">
    <location>
        <begin position="194"/>
        <end position="203"/>
    </location>
</feature>
<keyword evidence="3 6" id="KW-0547">Nucleotide-binding</keyword>
<evidence type="ECO:0000256" key="1">
    <source>
        <dbReference type="ARBA" id="ARBA00004496"/>
    </source>
</evidence>
<feature type="compositionally biased region" description="Pro residues" evidence="8">
    <location>
        <begin position="621"/>
        <end position="637"/>
    </location>
</feature>